<dbReference type="Pfam" id="PF13531">
    <property type="entry name" value="SBP_bac_11"/>
    <property type="match status" value="1"/>
</dbReference>
<proteinExistence type="inferred from homology"/>
<reference evidence="8" key="1">
    <citation type="journal article" date="2023" name="Nat. Microbiol.">
        <title>Enrichment and characterization of a nitric oxide-reducing microbial community in a continuous bioreactor.</title>
        <authorList>
            <person name="Garrido-Amador P."/>
            <person name="Stortenbeker N."/>
            <person name="Wessels H.J.C.T."/>
            <person name="Speth D.R."/>
            <person name="Garcia-Heredia I."/>
            <person name="Kartal B."/>
        </authorList>
    </citation>
    <scope>NUCLEOTIDE SEQUENCE</scope>
    <source>
        <strain evidence="8">MAG1</strain>
    </source>
</reference>
<evidence type="ECO:0000313" key="8">
    <source>
        <dbReference type="EMBL" id="WIM06869.1"/>
    </source>
</evidence>
<dbReference type="CDD" id="cd13539">
    <property type="entry name" value="PBP2_AvModA"/>
    <property type="match status" value="1"/>
</dbReference>
<accession>A0AA49J086</accession>
<feature type="binding site" evidence="6">
    <location>
        <position position="166"/>
    </location>
    <ligand>
        <name>molybdate</name>
        <dbReference type="ChEBI" id="CHEBI:36264"/>
    </ligand>
</feature>
<dbReference type="PANTHER" id="PTHR30632:SF14">
    <property type="entry name" value="TUNGSTATE_MOLYBDATE_CHROMATE-BINDING PROTEIN MODA"/>
    <property type="match status" value="1"/>
</dbReference>
<dbReference type="EMBL" id="CP107246">
    <property type="protein sequence ID" value="WIM06869.1"/>
    <property type="molecule type" value="Genomic_DNA"/>
</dbReference>
<evidence type="ECO:0000256" key="7">
    <source>
        <dbReference type="SAM" id="SignalP"/>
    </source>
</evidence>
<name>A0AA49J086_9PROT</name>
<dbReference type="AlphaFoldDB" id="A0AA49J086"/>
<dbReference type="NCBIfam" id="TIGR01256">
    <property type="entry name" value="modA"/>
    <property type="match status" value="1"/>
</dbReference>
<dbReference type="Gene3D" id="3.40.190.10">
    <property type="entry name" value="Periplasmic binding protein-like II"/>
    <property type="match status" value="2"/>
</dbReference>
<comment type="similarity">
    <text evidence="1">Belongs to the bacterial solute-binding protein ModA family.</text>
</comment>
<evidence type="ECO:0000256" key="6">
    <source>
        <dbReference type="PIRSR" id="PIRSR004846-1"/>
    </source>
</evidence>
<dbReference type="GO" id="GO:0015689">
    <property type="term" value="P:molybdate ion transport"/>
    <property type="evidence" value="ECO:0007669"/>
    <property type="project" value="InterPro"/>
</dbReference>
<evidence type="ECO:0000256" key="2">
    <source>
        <dbReference type="ARBA" id="ARBA00022505"/>
    </source>
</evidence>
<dbReference type="KEGG" id="npv:OHM77_06295"/>
<keyword evidence="4 7" id="KW-0732">Signal</keyword>
<dbReference type="GO" id="GO:0030973">
    <property type="term" value="F:molybdate ion binding"/>
    <property type="evidence" value="ECO:0007669"/>
    <property type="project" value="InterPro"/>
</dbReference>
<comment type="subunit">
    <text evidence="5">The complex is composed of two ATP-binding proteins (ModC), two transmembrane proteins (ModB) and a solute-binding protein (ModA).</text>
</comment>
<feature type="binding site" evidence="6">
    <location>
        <position position="58"/>
    </location>
    <ligand>
        <name>molybdate</name>
        <dbReference type="ChEBI" id="CHEBI:36264"/>
    </ligand>
</feature>
<dbReference type="InterPro" id="IPR044084">
    <property type="entry name" value="AvModA-like_subst-bd"/>
</dbReference>
<keyword evidence="3 6" id="KW-0479">Metal-binding</keyword>
<dbReference type="PANTHER" id="PTHR30632">
    <property type="entry name" value="MOLYBDATE-BINDING PERIPLASMIC PROTEIN"/>
    <property type="match status" value="1"/>
</dbReference>
<keyword evidence="2 6" id="KW-0500">Molybdenum</keyword>
<evidence type="ECO:0000256" key="4">
    <source>
        <dbReference type="ARBA" id="ARBA00022729"/>
    </source>
</evidence>
<dbReference type="InterPro" id="IPR005950">
    <property type="entry name" value="ModA"/>
</dbReference>
<evidence type="ECO:0000256" key="1">
    <source>
        <dbReference type="ARBA" id="ARBA00009175"/>
    </source>
</evidence>
<dbReference type="SUPFAM" id="SSF53850">
    <property type="entry name" value="Periplasmic binding protein-like II"/>
    <property type="match status" value="1"/>
</dbReference>
<dbReference type="InterPro" id="IPR050682">
    <property type="entry name" value="ModA/WtpA"/>
</dbReference>
<feature type="chain" id="PRO_5041287820" evidence="7">
    <location>
        <begin position="22"/>
        <end position="249"/>
    </location>
</feature>
<gene>
    <name evidence="8" type="primary">modA</name>
    <name evidence="8" type="ORF">OHM77_06295</name>
</gene>
<evidence type="ECO:0000256" key="5">
    <source>
        <dbReference type="ARBA" id="ARBA00062515"/>
    </source>
</evidence>
<dbReference type="GO" id="GO:0046872">
    <property type="term" value="F:metal ion binding"/>
    <property type="evidence" value="ECO:0007669"/>
    <property type="project" value="UniProtKB-KW"/>
</dbReference>
<protein>
    <submittedName>
        <fullName evidence="8">Molybdate ABC transporter substrate-binding protein</fullName>
    </submittedName>
</protein>
<evidence type="ECO:0000256" key="3">
    <source>
        <dbReference type="ARBA" id="ARBA00022723"/>
    </source>
</evidence>
<dbReference type="Proteomes" id="UP001234916">
    <property type="component" value="Chromosome"/>
</dbReference>
<dbReference type="PIRSF" id="PIRSF004846">
    <property type="entry name" value="ModA"/>
    <property type="match status" value="1"/>
</dbReference>
<feature type="signal peptide" evidence="7">
    <location>
        <begin position="1"/>
        <end position="21"/>
    </location>
</feature>
<dbReference type="FunFam" id="3.40.190.10:FF:000035">
    <property type="entry name" value="Molybdate ABC transporter substrate-binding protein"/>
    <property type="match status" value="1"/>
</dbReference>
<sequence>MHSLSGLFLLLALGLSYEAKADQVLVAVASNFADVVKDLAPKFQAETGHTLKASFGASGKFAAQIENGAPFDLFLSADADLPRMLEERGLGVKKTRFVYATGKLALWNPTRGYVDAKGEVLKKNRFARIAIANPKTAPYGRAAVETMRKLGIGALVGPKIVQGENVAQTFQFVETGNAELGFIAMSQVLALDDAKRGSYWEVPAALHSVISQDAILLKRGQDNPGATAFMKFLRSPAAKSIIIRYGYGV</sequence>
<dbReference type="GO" id="GO:1901359">
    <property type="term" value="F:tungstate binding"/>
    <property type="evidence" value="ECO:0007669"/>
    <property type="project" value="UniProtKB-ARBA"/>
</dbReference>
<organism evidence="8">
    <name type="scientific">Candidatus Nitricoxidivorans perseverans</name>
    <dbReference type="NCBI Taxonomy" id="2975601"/>
    <lineage>
        <taxon>Bacteria</taxon>
        <taxon>Pseudomonadati</taxon>
        <taxon>Pseudomonadota</taxon>
        <taxon>Betaproteobacteria</taxon>
        <taxon>Nitrosomonadales</taxon>
        <taxon>Sterolibacteriaceae</taxon>
        <taxon>Candidatus Nitricoxidivorans</taxon>
    </lineage>
</organism>